<keyword evidence="11" id="KW-1185">Reference proteome</keyword>
<comment type="subcellular location">
    <subcellularLocation>
        <location evidence="1">Cell membrane</location>
        <topology evidence="1">Multi-pass membrane protein</topology>
    </subcellularLocation>
</comment>
<feature type="transmembrane region" description="Helical" evidence="8">
    <location>
        <begin position="121"/>
        <end position="144"/>
    </location>
</feature>
<feature type="transmembrane region" description="Helical" evidence="8">
    <location>
        <begin position="409"/>
        <end position="427"/>
    </location>
</feature>
<dbReference type="SUPFAM" id="SSF103473">
    <property type="entry name" value="MFS general substrate transporter"/>
    <property type="match status" value="1"/>
</dbReference>
<proteinExistence type="predicted"/>
<evidence type="ECO:0000313" key="11">
    <source>
        <dbReference type="Proteomes" id="UP000196573"/>
    </source>
</evidence>
<dbReference type="InterPro" id="IPR036259">
    <property type="entry name" value="MFS_trans_sf"/>
</dbReference>
<dbReference type="Proteomes" id="UP000196573">
    <property type="component" value="Unassembled WGS sequence"/>
</dbReference>
<evidence type="ECO:0000256" key="5">
    <source>
        <dbReference type="ARBA" id="ARBA00022847"/>
    </source>
</evidence>
<dbReference type="GO" id="GO:0005886">
    <property type="term" value="C:plasma membrane"/>
    <property type="evidence" value="ECO:0007669"/>
    <property type="project" value="UniProtKB-SubCell"/>
</dbReference>
<name>A0A1X7AIK1_9GAMM</name>
<keyword evidence="3" id="KW-1003">Cell membrane</keyword>
<evidence type="ECO:0000256" key="8">
    <source>
        <dbReference type="SAM" id="Phobius"/>
    </source>
</evidence>
<feature type="domain" description="Major facilitator superfamily (MFS) profile" evidence="9">
    <location>
        <begin position="48"/>
        <end position="457"/>
    </location>
</feature>
<dbReference type="GO" id="GO:0015293">
    <property type="term" value="F:symporter activity"/>
    <property type="evidence" value="ECO:0007669"/>
    <property type="project" value="UniProtKB-KW"/>
</dbReference>
<feature type="transmembrane region" description="Helical" evidence="8">
    <location>
        <begin position="433"/>
        <end position="453"/>
    </location>
</feature>
<gene>
    <name evidence="10" type="primary">proP_1</name>
    <name evidence="10" type="ORF">EHSB41UT_01898</name>
</gene>
<dbReference type="PROSITE" id="PS50850">
    <property type="entry name" value="MFS"/>
    <property type="match status" value="1"/>
</dbReference>
<dbReference type="OrthoDB" id="3690818at2"/>
<feature type="transmembrane region" description="Helical" evidence="8">
    <location>
        <begin position="186"/>
        <end position="207"/>
    </location>
</feature>
<evidence type="ECO:0000256" key="6">
    <source>
        <dbReference type="ARBA" id="ARBA00022989"/>
    </source>
</evidence>
<feature type="transmembrane region" description="Helical" evidence="8">
    <location>
        <begin position="82"/>
        <end position="100"/>
    </location>
</feature>
<feature type="transmembrane region" description="Helical" evidence="8">
    <location>
        <begin position="150"/>
        <end position="174"/>
    </location>
</feature>
<dbReference type="InterPro" id="IPR020846">
    <property type="entry name" value="MFS_dom"/>
</dbReference>
<evidence type="ECO:0000256" key="3">
    <source>
        <dbReference type="ARBA" id="ARBA00022475"/>
    </source>
</evidence>
<feature type="transmembrane region" description="Helical" evidence="8">
    <location>
        <begin position="311"/>
        <end position="332"/>
    </location>
</feature>
<feature type="transmembrane region" description="Helical" evidence="8">
    <location>
        <begin position="370"/>
        <end position="388"/>
    </location>
</feature>
<dbReference type="EMBL" id="FWPT01000004">
    <property type="protein sequence ID" value="SMA45353.1"/>
    <property type="molecule type" value="Genomic_DNA"/>
</dbReference>
<keyword evidence="5" id="KW-0769">Symport</keyword>
<dbReference type="PANTHER" id="PTHR43528:SF1">
    <property type="entry name" value="ALPHA-KETOGLUTARATE PERMEASE"/>
    <property type="match status" value="1"/>
</dbReference>
<reference evidence="10 11" key="1">
    <citation type="submission" date="2017-03" db="EMBL/GenBank/DDBJ databases">
        <authorList>
            <person name="Afonso C.L."/>
            <person name="Miller P.J."/>
            <person name="Scott M.A."/>
            <person name="Spackman E."/>
            <person name="Goraichik I."/>
            <person name="Dimitrov K.M."/>
            <person name="Suarez D.L."/>
            <person name="Swayne D.E."/>
        </authorList>
    </citation>
    <scope>NUCLEOTIDE SEQUENCE [LARGE SCALE GENOMIC DNA]</scope>
    <source>
        <strain evidence="10">SB41UT1</strain>
    </source>
</reference>
<dbReference type="Pfam" id="PF07690">
    <property type="entry name" value="MFS_1"/>
    <property type="match status" value="1"/>
</dbReference>
<dbReference type="InterPro" id="IPR011701">
    <property type="entry name" value="MFS"/>
</dbReference>
<sequence length="457" mass="49488">MPPKVLTVHSMEWKLCFSLPTFLCLAYLRTRPVLQEQQADNQPGTLKLIGICMLGCMLETYDFMIYALMAPYISAVFFPEESQIHGLMLTFATFSIGYLSRPLGGFVFGHVGDRKGRKKPFSFTILLMAFSTACIGFLPGYGSIGLTAPFILLILRLAQGLSMGGEVGGALTYIHEAVPDKKTTACSAIACGMILGLALGHAIHAVLEASFDQDTMLTIGWRTAFWIGGLLGILGFIIRKSFQETAGFLQLQEQQRIHRIPAAHLFKSYLPQTLTATLAIMAHGFCAILFLVFIPTWLVRQGEQQSVELQAFLSAIASTIAGFCCILAGLMVDRWQTRFAIPTYLLIGLLSIPMTSFILTGPTIEAHCALQMGSILTGMACASSLWIFNQQFPADVRYTGSGITYNLGFALSGGLTPVLGTILASSFDFEGAIGLILVASAICGIGALVLNRLNKSM</sequence>
<evidence type="ECO:0000256" key="2">
    <source>
        <dbReference type="ARBA" id="ARBA00022448"/>
    </source>
</evidence>
<feature type="transmembrane region" description="Helical" evidence="8">
    <location>
        <begin position="48"/>
        <end position="70"/>
    </location>
</feature>
<organism evidence="10 11">
    <name type="scientific">Parendozoicomonas haliclonae</name>
    <dbReference type="NCBI Taxonomy" id="1960125"/>
    <lineage>
        <taxon>Bacteria</taxon>
        <taxon>Pseudomonadati</taxon>
        <taxon>Pseudomonadota</taxon>
        <taxon>Gammaproteobacteria</taxon>
        <taxon>Oceanospirillales</taxon>
        <taxon>Endozoicomonadaceae</taxon>
        <taxon>Parendozoicomonas</taxon>
    </lineage>
</organism>
<evidence type="ECO:0000313" key="10">
    <source>
        <dbReference type="EMBL" id="SMA45353.1"/>
    </source>
</evidence>
<feature type="transmembrane region" description="Helical" evidence="8">
    <location>
        <begin position="12"/>
        <end position="28"/>
    </location>
</feature>
<feature type="transmembrane region" description="Helical" evidence="8">
    <location>
        <begin position="219"/>
        <end position="238"/>
    </location>
</feature>
<dbReference type="InterPro" id="IPR051084">
    <property type="entry name" value="H+-coupled_symporters"/>
</dbReference>
<feature type="transmembrane region" description="Helical" evidence="8">
    <location>
        <begin position="274"/>
        <end position="299"/>
    </location>
</feature>
<keyword evidence="7 8" id="KW-0472">Membrane</keyword>
<keyword evidence="2" id="KW-0813">Transport</keyword>
<dbReference type="AlphaFoldDB" id="A0A1X7AIK1"/>
<evidence type="ECO:0000259" key="9">
    <source>
        <dbReference type="PROSITE" id="PS50850"/>
    </source>
</evidence>
<dbReference type="PANTHER" id="PTHR43528">
    <property type="entry name" value="ALPHA-KETOGLUTARATE PERMEASE"/>
    <property type="match status" value="1"/>
</dbReference>
<feature type="transmembrane region" description="Helical" evidence="8">
    <location>
        <begin position="344"/>
        <end position="364"/>
    </location>
</feature>
<accession>A0A1X7AIK1</accession>
<evidence type="ECO:0000256" key="1">
    <source>
        <dbReference type="ARBA" id="ARBA00004651"/>
    </source>
</evidence>
<evidence type="ECO:0000256" key="7">
    <source>
        <dbReference type="ARBA" id="ARBA00023136"/>
    </source>
</evidence>
<evidence type="ECO:0000256" key="4">
    <source>
        <dbReference type="ARBA" id="ARBA00022692"/>
    </source>
</evidence>
<keyword evidence="6 8" id="KW-1133">Transmembrane helix</keyword>
<dbReference type="Gene3D" id="1.20.1250.20">
    <property type="entry name" value="MFS general substrate transporter like domains"/>
    <property type="match status" value="2"/>
</dbReference>
<protein>
    <submittedName>
        <fullName evidence="10">Proline/betaine transporter</fullName>
    </submittedName>
</protein>
<keyword evidence="4 8" id="KW-0812">Transmembrane</keyword>